<reference evidence="2 3" key="1">
    <citation type="submission" date="2018-01" db="EMBL/GenBank/DDBJ databases">
        <title>Whole genome sequencing of Histamine producing bacteria.</title>
        <authorList>
            <person name="Butler K."/>
        </authorList>
    </citation>
    <scope>NUCLEOTIDE SEQUENCE [LARGE SCALE GENOMIC DNA]</scope>
    <source>
        <strain evidence="2 3">JCM 12947</strain>
    </source>
</reference>
<dbReference type="PROSITE" id="PS51257">
    <property type="entry name" value="PROKAR_LIPOPROTEIN"/>
    <property type="match status" value="1"/>
</dbReference>
<gene>
    <name evidence="2" type="ORF">C9J12_05585</name>
</gene>
<dbReference type="EMBL" id="PYMJ01000004">
    <property type="protein sequence ID" value="PSU50204.1"/>
    <property type="molecule type" value="Genomic_DNA"/>
</dbReference>
<protein>
    <recommendedName>
        <fullName evidence="4">Lipocalin-like domain-containing protein</fullName>
    </recommendedName>
</protein>
<evidence type="ECO:0000313" key="3">
    <source>
        <dbReference type="Proteomes" id="UP000240987"/>
    </source>
</evidence>
<proteinExistence type="predicted"/>
<organism evidence="2 3">
    <name type="scientific">Photobacterium frigidiphilum</name>
    <dbReference type="NCBI Taxonomy" id="264736"/>
    <lineage>
        <taxon>Bacteria</taxon>
        <taxon>Pseudomonadati</taxon>
        <taxon>Pseudomonadota</taxon>
        <taxon>Gammaproteobacteria</taxon>
        <taxon>Vibrionales</taxon>
        <taxon>Vibrionaceae</taxon>
        <taxon>Photobacterium</taxon>
    </lineage>
</organism>
<keyword evidence="1" id="KW-0732">Signal</keyword>
<name>A0A2T3JME3_9GAMM</name>
<accession>A0A2T3JME3</accession>
<dbReference type="OrthoDB" id="6400303at2"/>
<sequence length="185" mass="20400">MKNKFLLISVLSMSSLLIGCGSDSNSNSSTDEKTAIEKQLISEMSGTWKNECFPVYDVENGNKLSAYNTIVMTVDSDLSLTSSASVYDAADNKCESNSLLITMNTKIEVKGKAYSDESYEAYAVDVNKGEIVNGSWNTLSTTYTLVYIESEKFYFGQQTGNNTGESDAKRHSSLNLVEYFNQVIN</sequence>
<evidence type="ECO:0000313" key="2">
    <source>
        <dbReference type="EMBL" id="PSU50204.1"/>
    </source>
</evidence>
<dbReference type="Proteomes" id="UP000240987">
    <property type="component" value="Unassembled WGS sequence"/>
</dbReference>
<evidence type="ECO:0000256" key="1">
    <source>
        <dbReference type="SAM" id="SignalP"/>
    </source>
</evidence>
<comment type="caution">
    <text evidence="2">The sequence shown here is derived from an EMBL/GenBank/DDBJ whole genome shotgun (WGS) entry which is preliminary data.</text>
</comment>
<dbReference type="AlphaFoldDB" id="A0A2T3JME3"/>
<dbReference type="RefSeq" id="WP_107241817.1">
    <property type="nucleotide sequence ID" value="NZ_JAKJUA010000047.1"/>
</dbReference>
<evidence type="ECO:0008006" key="4">
    <source>
        <dbReference type="Google" id="ProtNLM"/>
    </source>
</evidence>
<feature type="signal peptide" evidence="1">
    <location>
        <begin position="1"/>
        <end position="19"/>
    </location>
</feature>
<keyword evidence="3" id="KW-1185">Reference proteome</keyword>
<feature type="chain" id="PRO_5015768711" description="Lipocalin-like domain-containing protein" evidence="1">
    <location>
        <begin position="20"/>
        <end position="185"/>
    </location>
</feature>